<dbReference type="GO" id="GO:0016491">
    <property type="term" value="F:oxidoreductase activity"/>
    <property type="evidence" value="ECO:0007669"/>
    <property type="project" value="UniProtKB-KW"/>
</dbReference>
<evidence type="ECO:0000256" key="5">
    <source>
        <dbReference type="ARBA" id="ARBA00022630"/>
    </source>
</evidence>
<gene>
    <name evidence="12" type="primary">mox8</name>
    <name evidence="12" type="ORF">SERLADRAFT_480822</name>
</gene>
<sequence length="543" mass="59571">MSSLDSHVYDVIGIGFGPANVAIAGALLDKSSLPNAIQPNDVLFIEKHDQFRWHPGMLLPDARMQISFLKDLATLRCPTSPLTFTSYLHDQGRLVSFINRGSTIPTRKEYSDYLTWASEYVQHRGIRVAYGQDVVALDKGPDGTVQVRSTNLSTGEQLVRRARDLIISPGGSPRVPPALASISPNPFLLHTSVYLYRMPPILSKLTARSAEQRPLRIAVIGSGQSAAEVLLDLHNRLSVIDTAGRGKHQLDMIIRNGSLKPSDDSPFANEIFDPDSTDVMFKLPSAHARKHVRTEYQSTNYGVVSPHTLENLYEIMYDQRIDDAVEKRTNRANMSTHPRITIKPYSELLTAELVDPADATESQVNLVFQNTLSRDMYEATYDAVISATGYDRRSWLSLLTSSPVGKYYGLSSVSGEIHLASTTELSEDKRSLAFQAINTNTNTHTSDTSTSSAVSSPPSSPGGSVGVRTPPVSQKLYVSRNYQLLPVSPSGDVVDAPLDDFKARVYLQGCTEDTHGLSDTLLSIVGVKCGELVEDIYAGRSRT</sequence>
<dbReference type="HOGENOM" id="CLU_020931_2_0_1"/>
<dbReference type="PANTHER" id="PTHR42802">
    <property type="entry name" value="MONOOXYGENASE"/>
    <property type="match status" value="1"/>
</dbReference>
<evidence type="ECO:0000256" key="9">
    <source>
        <dbReference type="ARBA" id="ARBA00047598"/>
    </source>
</evidence>
<keyword evidence="5" id="KW-0285">Flavoprotein</keyword>
<name>F8PE29_SERL9</name>
<comment type="pathway">
    <text evidence="2">Siderophore biosynthesis.</text>
</comment>
<dbReference type="EMBL" id="GL945447">
    <property type="protein sequence ID" value="EGO18626.1"/>
    <property type="molecule type" value="Genomic_DNA"/>
</dbReference>
<feature type="region of interest" description="Disordered" evidence="11">
    <location>
        <begin position="441"/>
        <end position="470"/>
    </location>
</feature>
<dbReference type="KEGG" id="sla:SERLADRAFT_480822"/>
<protein>
    <recommendedName>
        <fullName evidence="4">L-ornithine N(5)-monooxygenase [NAD(P)H]</fullName>
        <ecNumber evidence="4">1.14.13.196</ecNumber>
    </recommendedName>
</protein>
<keyword evidence="8" id="KW-0560">Oxidoreductase</keyword>
<keyword evidence="7" id="KW-0521">NADP</keyword>
<evidence type="ECO:0000256" key="3">
    <source>
        <dbReference type="ARBA" id="ARBA00007588"/>
    </source>
</evidence>
<comment type="cofactor">
    <cofactor evidence="1">
        <name>FAD</name>
        <dbReference type="ChEBI" id="CHEBI:57692"/>
    </cofactor>
</comment>
<evidence type="ECO:0000256" key="11">
    <source>
        <dbReference type="SAM" id="MobiDB-lite"/>
    </source>
</evidence>
<evidence type="ECO:0000256" key="8">
    <source>
        <dbReference type="ARBA" id="ARBA00023002"/>
    </source>
</evidence>
<dbReference type="PANTHER" id="PTHR42802:SF1">
    <property type="entry name" value="L-ORNITHINE N(5)-MONOOXYGENASE"/>
    <property type="match status" value="1"/>
</dbReference>
<reference evidence="12" key="1">
    <citation type="submission" date="2011-04" db="EMBL/GenBank/DDBJ databases">
        <title>Evolution of plant cell wall degrading machinery underlies the functional diversity of forest fungi.</title>
        <authorList>
            <consortium name="US DOE Joint Genome Institute (JGI-PGF)"/>
            <person name="Eastwood D.C."/>
            <person name="Floudas D."/>
            <person name="Binder M."/>
            <person name="Majcherczyk A."/>
            <person name="Schneider P."/>
            <person name="Aerts A."/>
            <person name="Asiegbu F.O."/>
            <person name="Baker S.E."/>
            <person name="Barry K."/>
            <person name="Bendiksby M."/>
            <person name="Blumentritt M."/>
            <person name="Coutinho P.M."/>
            <person name="Cullen D."/>
            <person name="Cullen D."/>
            <person name="Gathman A."/>
            <person name="Goodell B."/>
            <person name="Henrissat B."/>
            <person name="Ihrmark K."/>
            <person name="Kauserud H."/>
            <person name="Kohler A."/>
            <person name="LaButti K."/>
            <person name="Lapidus A."/>
            <person name="Lavin J.L."/>
            <person name="Lee Y.-H."/>
            <person name="Lindquist E."/>
            <person name="Lilly W."/>
            <person name="Lucas S."/>
            <person name="Morin E."/>
            <person name="Murat C."/>
            <person name="Oguiza J.A."/>
            <person name="Park J."/>
            <person name="Pisabarro A.G."/>
            <person name="Riley R."/>
            <person name="Rosling A."/>
            <person name="Salamov A."/>
            <person name="Schmidt O."/>
            <person name="Schmutz J."/>
            <person name="Skrede I."/>
            <person name="Stenlid J."/>
            <person name="Wiebenga A."/>
            <person name="Xie X."/>
            <person name="Kues U."/>
            <person name="Hibbett D.S."/>
            <person name="Hoffmeister D."/>
            <person name="Hogberg N."/>
            <person name="Martin F."/>
            <person name="Grigoriev I.V."/>
            <person name="Watkinson S.C."/>
        </authorList>
    </citation>
    <scope>NUCLEOTIDE SEQUENCE</scope>
    <source>
        <strain evidence="12">S7.9</strain>
    </source>
</reference>
<dbReference type="InterPro" id="IPR036188">
    <property type="entry name" value="FAD/NAD-bd_sf"/>
</dbReference>
<dbReference type="SUPFAM" id="SSF51905">
    <property type="entry name" value="FAD/NAD(P)-binding domain"/>
    <property type="match status" value="1"/>
</dbReference>
<dbReference type="Pfam" id="PF13434">
    <property type="entry name" value="Lys_Orn_oxgnase"/>
    <property type="match status" value="1"/>
</dbReference>
<comment type="similarity">
    <text evidence="3">Belongs to the lysine N(6)-hydroxylase/L-ornithine N(5)-oxygenase family.</text>
</comment>
<evidence type="ECO:0000256" key="4">
    <source>
        <dbReference type="ARBA" id="ARBA00012881"/>
    </source>
</evidence>
<evidence type="ECO:0000256" key="7">
    <source>
        <dbReference type="ARBA" id="ARBA00022857"/>
    </source>
</evidence>
<evidence type="ECO:0000256" key="2">
    <source>
        <dbReference type="ARBA" id="ARBA00004924"/>
    </source>
</evidence>
<dbReference type="GeneID" id="18821592"/>
<dbReference type="Gene3D" id="3.50.50.60">
    <property type="entry name" value="FAD/NAD(P)-binding domain"/>
    <property type="match status" value="1"/>
</dbReference>
<dbReference type="Proteomes" id="UP000008064">
    <property type="component" value="Unassembled WGS sequence"/>
</dbReference>
<evidence type="ECO:0000256" key="6">
    <source>
        <dbReference type="ARBA" id="ARBA00022827"/>
    </source>
</evidence>
<dbReference type="InterPro" id="IPR025700">
    <property type="entry name" value="Lys/Orn_oxygenase"/>
</dbReference>
<organism>
    <name type="scientific">Serpula lacrymans var. lacrymans (strain S7.9)</name>
    <name type="common">Dry rot fungus</name>
    <dbReference type="NCBI Taxonomy" id="578457"/>
    <lineage>
        <taxon>Eukaryota</taxon>
        <taxon>Fungi</taxon>
        <taxon>Dikarya</taxon>
        <taxon>Basidiomycota</taxon>
        <taxon>Agaricomycotina</taxon>
        <taxon>Agaricomycetes</taxon>
        <taxon>Agaricomycetidae</taxon>
        <taxon>Boletales</taxon>
        <taxon>Coniophorineae</taxon>
        <taxon>Serpulaceae</taxon>
        <taxon>Serpula</taxon>
    </lineage>
</organism>
<dbReference type="PRINTS" id="PR00368">
    <property type="entry name" value="FADPNR"/>
</dbReference>
<proteinExistence type="inferred from homology"/>
<evidence type="ECO:0000256" key="1">
    <source>
        <dbReference type="ARBA" id="ARBA00001974"/>
    </source>
</evidence>
<dbReference type="OrthoDB" id="3519933at2759"/>
<dbReference type="GO" id="GO:0006879">
    <property type="term" value="P:intracellular iron ion homeostasis"/>
    <property type="evidence" value="ECO:0007669"/>
    <property type="project" value="TreeGrafter"/>
</dbReference>
<keyword evidence="6" id="KW-0274">FAD</keyword>
<evidence type="ECO:0000256" key="10">
    <source>
        <dbReference type="ARBA" id="ARBA00049248"/>
    </source>
</evidence>
<feature type="compositionally biased region" description="Low complexity" evidence="11">
    <location>
        <begin position="441"/>
        <end position="457"/>
    </location>
</feature>
<evidence type="ECO:0000313" key="12">
    <source>
        <dbReference type="EMBL" id="EGO18626.1"/>
    </source>
</evidence>
<comment type="catalytic activity">
    <reaction evidence="9">
        <text>L-ornithine + NADPH + O2 = N(5)-hydroxy-L-ornithine + NADP(+) + H2O</text>
        <dbReference type="Rhea" id="RHEA:41508"/>
        <dbReference type="ChEBI" id="CHEBI:15377"/>
        <dbReference type="ChEBI" id="CHEBI:15379"/>
        <dbReference type="ChEBI" id="CHEBI:46911"/>
        <dbReference type="ChEBI" id="CHEBI:57783"/>
        <dbReference type="ChEBI" id="CHEBI:58349"/>
        <dbReference type="ChEBI" id="CHEBI:78275"/>
        <dbReference type="EC" id="1.14.13.196"/>
    </reaction>
</comment>
<dbReference type="RefSeq" id="XP_007324653.1">
    <property type="nucleotide sequence ID" value="XM_007324591.1"/>
</dbReference>
<accession>F8PE29</accession>
<dbReference type="AlphaFoldDB" id="F8PE29"/>
<comment type="catalytic activity">
    <reaction evidence="10">
        <text>L-ornithine + NADH + O2 = N(5)-hydroxy-L-ornithine + NAD(+) + H2O</text>
        <dbReference type="Rhea" id="RHEA:41512"/>
        <dbReference type="ChEBI" id="CHEBI:15377"/>
        <dbReference type="ChEBI" id="CHEBI:15379"/>
        <dbReference type="ChEBI" id="CHEBI:46911"/>
        <dbReference type="ChEBI" id="CHEBI:57540"/>
        <dbReference type="ChEBI" id="CHEBI:57945"/>
        <dbReference type="ChEBI" id="CHEBI:78275"/>
        <dbReference type="EC" id="1.14.13.196"/>
    </reaction>
</comment>
<dbReference type="EC" id="1.14.13.196" evidence="4"/>